<name>Q2FMI1_METHJ</name>
<feature type="repeat" description="TPR" evidence="3">
    <location>
        <begin position="819"/>
        <end position="852"/>
    </location>
</feature>
<dbReference type="OrthoDB" id="115601at2157"/>
<evidence type="ECO:0000256" key="1">
    <source>
        <dbReference type="ARBA" id="ARBA00022737"/>
    </source>
</evidence>
<dbReference type="PROSITE" id="PS50005">
    <property type="entry name" value="TPR"/>
    <property type="match status" value="3"/>
</dbReference>
<feature type="repeat" description="TPR" evidence="3">
    <location>
        <begin position="785"/>
        <end position="818"/>
    </location>
</feature>
<protein>
    <submittedName>
        <fullName evidence="4">Tetratricopeptide TPR_2</fullName>
    </submittedName>
</protein>
<organism evidence="4 5">
    <name type="scientific">Methanospirillum hungatei JF-1 (strain ATCC 27890 / DSM 864 / NBRC 100397 / JF-1)</name>
    <dbReference type="NCBI Taxonomy" id="323259"/>
    <lineage>
        <taxon>Archaea</taxon>
        <taxon>Methanobacteriati</taxon>
        <taxon>Methanobacteriota</taxon>
        <taxon>Stenosarchaea group</taxon>
        <taxon>Methanomicrobia</taxon>
        <taxon>Methanomicrobiales</taxon>
        <taxon>Methanospirillaceae</taxon>
        <taxon>Methanospirillum</taxon>
    </lineage>
</organism>
<dbReference type="PANTHER" id="PTHR44943:SF8">
    <property type="entry name" value="TPR REPEAT-CONTAINING PROTEIN MJ0263"/>
    <property type="match status" value="1"/>
</dbReference>
<dbReference type="SUPFAM" id="SSF48452">
    <property type="entry name" value="TPR-like"/>
    <property type="match status" value="5"/>
</dbReference>
<dbReference type="GeneID" id="3923710"/>
<accession>Q2FMI1</accession>
<proteinExistence type="predicted"/>
<dbReference type="RefSeq" id="WP_011449027.1">
    <property type="nucleotide sequence ID" value="NC_007796.1"/>
</dbReference>
<dbReference type="eggNOG" id="arCOG03038">
    <property type="taxonomic scope" value="Archaea"/>
</dbReference>
<dbReference type="STRING" id="323259.Mhun_2060"/>
<dbReference type="PANTHER" id="PTHR44943">
    <property type="entry name" value="CELLULOSE SYNTHASE OPERON PROTEIN C"/>
    <property type="match status" value="1"/>
</dbReference>
<dbReference type="Gene3D" id="1.25.40.10">
    <property type="entry name" value="Tetratricopeptide repeat domain"/>
    <property type="match status" value="6"/>
</dbReference>
<evidence type="ECO:0000256" key="2">
    <source>
        <dbReference type="ARBA" id="ARBA00022803"/>
    </source>
</evidence>
<dbReference type="EMBL" id="CP000254">
    <property type="protein sequence ID" value="ABD41768.1"/>
    <property type="molecule type" value="Genomic_DNA"/>
</dbReference>
<sequence>MEDIPEQEGRSWFDFLITRVTALLDAEEYDQALTQVDMGLSVWKGNLYLLFLKSIVLSYLKRPDEALRQLYQIYRENPFEEKFRDELGRNLMLQGYYHSALSVLQHYEFMSNGLAGIRKLFISICHIFTGNPDLAIEYCDGIQSQLGDTPDVTGFMATIHALKALALIHTGEMSAAAEIMAAVGEEGDKMPLVPYVKGILAWRSGDISAAETFLRASCEDQPQDMQSKVDLAHLLTECGREDEALVIRRDISGFYAPPHPEAAPVFRAEELLKSGRYEEAEVFLESAQKSSPDDMDLFIPYLSSLYFTGRYDDLIRLAETGEKASDAWKAIYLKASALYSSGKIREAIRVLITAAARDRTNMMFSLLHMKSAGYFKPPSEETPESLALELFMTDGMDAAIPPFEVLAHASGAPEYLVFLCFCYIMANRGTDAVLISERFADSEEQDFCLIRAIAFRSVGCLHDAEIITQDVLTKSPDSRPALNMYVRTLLEQERYRDAYFELSSRKDALSSDCTLLEVFIRCLIRSGEYRDAALTAVRIMQMNPGRPMDYYLCALACQLEGSFRTGLYAMRENFRICGSSKKNLLMYGRLLLLATEAQEAAILFSECKNSLPNTAEVRYLHTAARILSGSDKECESVSEYAARFFQAEKGELRAFIGDYRQAARMLAEEIRQDPDDSSLRITFARVLFELEQYGEALSQLSLAAGRYGYDGEVKDLLEEGLKMLRLQGPLEDLKTISHTPERYAELLHERAVSLKRYGVVRLAVNVCTTLTNIESDSPIVSRYQADAYHMLGDLEENEERYVQAIAVYDQLLQNDPDNPVFLAEKGLVLDNLRRFDEAEPVLLRALELDPSSGVAHSALCWCLSNLGRHEEAVVHGNQAVILMPYEWGAWNNRGLSRLGLRDFEGAVSDFRQAIRCQPGEVIARRNLCDALAALDDDDAHEEYEQIIVRFGKRAFPEEEEEMPAQPRVPGRPLKTPVGYMDGYW</sequence>
<dbReference type="Pfam" id="PF13181">
    <property type="entry name" value="TPR_8"/>
    <property type="match status" value="1"/>
</dbReference>
<evidence type="ECO:0000313" key="4">
    <source>
        <dbReference type="EMBL" id="ABD41768.1"/>
    </source>
</evidence>
<keyword evidence="1" id="KW-0677">Repeat</keyword>
<keyword evidence="2 3" id="KW-0802">TPR repeat</keyword>
<dbReference type="EnsemblBacteria" id="ABD41768">
    <property type="protein sequence ID" value="ABD41768"/>
    <property type="gene ID" value="Mhun_2060"/>
</dbReference>
<evidence type="ECO:0000256" key="3">
    <source>
        <dbReference type="PROSITE-ProRule" id="PRU00339"/>
    </source>
</evidence>
<dbReference type="InterPro" id="IPR051685">
    <property type="entry name" value="Ycf3/AcsC/BcsC/TPR_MFPF"/>
</dbReference>
<dbReference type="InterPro" id="IPR019734">
    <property type="entry name" value="TPR_rpt"/>
</dbReference>
<dbReference type="HOGENOM" id="CLU_301418_0_0_2"/>
<dbReference type="InParanoid" id="Q2FMI1"/>
<dbReference type="SMART" id="SM00028">
    <property type="entry name" value="TPR"/>
    <property type="match status" value="6"/>
</dbReference>
<evidence type="ECO:0000313" key="5">
    <source>
        <dbReference type="Proteomes" id="UP000001941"/>
    </source>
</evidence>
<dbReference type="Proteomes" id="UP000001941">
    <property type="component" value="Chromosome"/>
</dbReference>
<dbReference type="Pfam" id="PF13432">
    <property type="entry name" value="TPR_16"/>
    <property type="match status" value="2"/>
</dbReference>
<keyword evidence="5" id="KW-1185">Reference proteome</keyword>
<dbReference type="AlphaFoldDB" id="Q2FMI1"/>
<feature type="repeat" description="TPR" evidence="3">
    <location>
        <begin position="887"/>
        <end position="920"/>
    </location>
</feature>
<dbReference type="KEGG" id="mhu:Mhun_2060"/>
<gene>
    <name evidence="4" type="ordered locus">Mhun_2060</name>
</gene>
<dbReference type="InterPro" id="IPR011990">
    <property type="entry name" value="TPR-like_helical_dom_sf"/>
</dbReference>
<reference evidence="5" key="1">
    <citation type="journal article" date="2016" name="Stand. Genomic Sci.">
        <title>Complete genome sequence of Methanospirillum hungatei type strain JF1.</title>
        <authorList>
            <person name="Gunsalus R.P."/>
            <person name="Cook L.E."/>
            <person name="Crable B."/>
            <person name="Rohlin L."/>
            <person name="McDonald E."/>
            <person name="Mouttaki H."/>
            <person name="Sieber J.R."/>
            <person name="Poweleit N."/>
            <person name="Zhou H."/>
            <person name="Lapidus A.L."/>
            <person name="Daligault H.E."/>
            <person name="Land M."/>
            <person name="Gilna P."/>
            <person name="Ivanova N."/>
            <person name="Kyrpides N."/>
            <person name="Culley D.E."/>
            <person name="McInerney M.J."/>
        </authorList>
    </citation>
    <scope>NUCLEOTIDE SEQUENCE [LARGE SCALE GENOMIC DNA]</scope>
    <source>
        <strain evidence="5">ATCC 27890 / DSM 864 / NBRC 100397 / JF-1</strain>
    </source>
</reference>